<gene>
    <name evidence="3" type="ORF">K466DRAFT_523719</name>
</gene>
<evidence type="ECO:0000256" key="2">
    <source>
        <dbReference type="ARBA" id="ARBA00023002"/>
    </source>
</evidence>
<dbReference type="PANTHER" id="PTHR43899">
    <property type="entry name" value="RH59310P"/>
    <property type="match status" value="1"/>
</dbReference>
<proteinExistence type="inferred from homology"/>
<evidence type="ECO:0000256" key="1">
    <source>
        <dbReference type="ARBA" id="ARBA00006484"/>
    </source>
</evidence>
<evidence type="ECO:0000313" key="4">
    <source>
        <dbReference type="Proteomes" id="UP000308197"/>
    </source>
</evidence>
<dbReference type="InParanoid" id="A0A5C3PAH2"/>
<dbReference type="PANTHER" id="PTHR43899:SF13">
    <property type="entry name" value="RH59310P"/>
    <property type="match status" value="1"/>
</dbReference>
<dbReference type="Gene3D" id="3.40.50.720">
    <property type="entry name" value="NAD(P)-binding Rossmann-like Domain"/>
    <property type="match status" value="1"/>
</dbReference>
<dbReference type="EMBL" id="ML211187">
    <property type="protein sequence ID" value="TFK86694.1"/>
    <property type="molecule type" value="Genomic_DNA"/>
</dbReference>
<dbReference type="STRING" id="1314778.A0A5C3PAH2"/>
<protein>
    <submittedName>
        <fullName evidence="3">NAD(P)-binding protein</fullName>
    </submittedName>
</protein>
<name>A0A5C3PAH2_9APHY</name>
<dbReference type="SUPFAM" id="SSF51735">
    <property type="entry name" value="NAD(P)-binding Rossmann-fold domains"/>
    <property type="match status" value="1"/>
</dbReference>
<dbReference type="AlphaFoldDB" id="A0A5C3PAH2"/>
<comment type="similarity">
    <text evidence="1">Belongs to the short-chain dehydrogenases/reductases (SDR) family.</text>
</comment>
<organism evidence="3 4">
    <name type="scientific">Polyporus arcularius HHB13444</name>
    <dbReference type="NCBI Taxonomy" id="1314778"/>
    <lineage>
        <taxon>Eukaryota</taxon>
        <taxon>Fungi</taxon>
        <taxon>Dikarya</taxon>
        <taxon>Basidiomycota</taxon>
        <taxon>Agaricomycotina</taxon>
        <taxon>Agaricomycetes</taxon>
        <taxon>Polyporales</taxon>
        <taxon>Polyporaceae</taxon>
        <taxon>Polyporus</taxon>
    </lineage>
</organism>
<dbReference type="Pfam" id="PF00106">
    <property type="entry name" value="adh_short"/>
    <property type="match status" value="1"/>
</dbReference>
<dbReference type="InterPro" id="IPR051019">
    <property type="entry name" value="VLCFA-Steroid_DH"/>
</dbReference>
<dbReference type="PRINTS" id="PR00081">
    <property type="entry name" value="GDHRDH"/>
</dbReference>
<dbReference type="Proteomes" id="UP000308197">
    <property type="component" value="Unassembled WGS sequence"/>
</dbReference>
<keyword evidence="2" id="KW-0560">Oxidoreductase</keyword>
<dbReference type="GO" id="GO:0005783">
    <property type="term" value="C:endoplasmic reticulum"/>
    <property type="evidence" value="ECO:0007669"/>
    <property type="project" value="TreeGrafter"/>
</dbReference>
<dbReference type="InterPro" id="IPR002347">
    <property type="entry name" value="SDR_fam"/>
</dbReference>
<accession>A0A5C3PAH2</accession>
<dbReference type="GO" id="GO:0016491">
    <property type="term" value="F:oxidoreductase activity"/>
    <property type="evidence" value="ECO:0007669"/>
    <property type="project" value="UniProtKB-KW"/>
</dbReference>
<evidence type="ECO:0000313" key="3">
    <source>
        <dbReference type="EMBL" id="TFK86694.1"/>
    </source>
</evidence>
<dbReference type="InterPro" id="IPR036291">
    <property type="entry name" value="NAD(P)-bd_dom_sf"/>
</dbReference>
<sequence>MVNPAVPVLAVLSGVLAAPHLYRVGSFVWLYFLRPSSIRRYLHGPAPYALVTGATDGIGKAFARELLRNGFNLVLHGRNETKMLKVVEELRTSVPETAGADIRYFIADAGQAGHDFAKMVEPLKDLHITLVYHNVGGSDTSPERLDERSEDYIYGMIHKNALFALFLNRVLLPHLRRSAQSGPVLVQFMGSIAADVAPPRLAIYAATKGFLRSLARGLDNDELFFDGPTGVRYTYLAVGPVHAENQETPMEENFRTPSCETFAKAVMARTGCGLRRVAPYAAHSFLMWFTSNVLGEAVVDKFSAAEIHSLIQRSKRVE</sequence>
<keyword evidence="4" id="KW-1185">Reference proteome</keyword>
<reference evidence="3 4" key="1">
    <citation type="journal article" date="2019" name="Nat. Ecol. Evol.">
        <title>Megaphylogeny resolves global patterns of mushroom evolution.</title>
        <authorList>
            <person name="Varga T."/>
            <person name="Krizsan K."/>
            <person name="Foldi C."/>
            <person name="Dima B."/>
            <person name="Sanchez-Garcia M."/>
            <person name="Sanchez-Ramirez S."/>
            <person name="Szollosi G.J."/>
            <person name="Szarkandi J.G."/>
            <person name="Papp V."/>
            <person name="Albert L."/>
            <person name="Andreopoulos W."/>
            <person name="Angelini C."/>
            <person name="Antonin V."/>
            <person name="Barry K.W."/>
            <person name="Bougher N.L."/>
            <person name="Buchanan P."/>
            <person name="Buyck B."/>
            <person name="Bense V."/>
            <person name="Catcheside P."/>
            <person name="Chovatia M."/>
            <person name="Cooper J."/>
            <person name="Damon W."/>
            <person name="Desjardin D."/>
            <person name="Finy P."/>
            <person name="Geml J."/>
            <person name="Haridas S."/>
            <person name="Hughes K."/>
            <person name="Justo A."/>
            <person name="Karasinski D."/>
            <person name="Kautmanova I."/>
            <person name="Kiss B."/>
            <person name="Kocsube S."/>
            <person name="Kotiranta H."/>
            <person name="LaButti K.M."/>
            <person name="Lechner B.E."/>
            <person name="Liimatainen K."/>
            <person name="Lipzen A."/>
            <person name="Lukacs Z."/>
            <person name="Mihaltcheva S."/>
            <person name="Morgado L.N."/>
            <person name="Niskanen T."/>
            <person name="Noordeloos M.E."/>
            <person name="Ohm R.A."/>
            <person name="Ortiz-Santana B."/>
            <person name="Ovrebo C."/>
            <person name="Racz N."/>
            <person name="Riley R."/>
            <person name="Savchenko A."/>
            <person name="Shiryaev A."/>
            <person name="Soop K."/>
            <person name="Spirin V."/>
            <person name="Szebenyi C."/>
            <person name="Tomsovsky M."/>
            <person name="Tulloss R.E."/>
            <person name="Uehling J."/>
            <person name="Grigoriev I.V."/>
            <person name="Vagvolgyi C."/>
            <person name="Papp T."/>
            <person name="Martin F.M."/>
            <person name="Miettinen O."/>
            <person name="Hibbett D.S."/>
            <person name="Nagy L.G."/>
        </authorList>
    </citation>
    <scope>NUCLEOTIDE SEQUENCE [LARGE SCALE GENOMIC DNA]</scope>
    <source>
        <strain evidence="3 4">HHB13444</strain>
    </source>
</reference>